<keyword evidence="2" id="KW-1185">Reference proteome</keyword>
<protein>
    <recommendedName>
        <fullName evidence="3">Sel1 domain-containing protein</fullName>
    </recommendedName>
</protein>
<dbReference type="InterPro" id="IPR006597">
    <property type="entry name" value="Sel1-like"/>
</dbReference>
<evidence type="ECO:0000313" key="2">
    <source>
        <dbReference type="Proteomes" id="UP000194003"/>
    </source>
</evidence>
<dbReference type="OrthoDB" id="6810016at2"/>
<dbReference type="SUPFAM" id="SSF81901">
    <property type="entry name" value="HCP-like"/>
    <property type="match status" value="1"/>
</dbReference>
<dbReference type="SMART" id="SM00671">
    <property type="entry name" value="SEL1"/>
    <property type="match status" value="3"/>
</dbReference>
<dbReference type="Gene3D" id="1.25.40.10">
    <property type="entry name" value="Tetratricopeptide repeat domain"/>
    <property type="match status" value="1"/>
</dbReference>
<proteinExistence type="predicted"/>
<dbReference type="Proteomes" id="UP000194003">
    <property type="component" value="Unassembled WGS sequence"/>
</dbReference>
<dbReference type="RefSeq" id="WP_158089621.1">
    <property type="nucleotide sequence ID" value="NZ_LVJN01000021.1"/>
</dbReference>
<dbReference type="AlphaFoldDB" id="A0A1Y2JYH5"/>
<dbReference type="InterPro" id="IPR011990">
    <property type="entry name" value="TPR-like_helical_dom_sf"/>
</dbReference>
<reference evidence="1 2" key="1">
    <citation type="journal article" date="2016" name="BMC Genomics">
        <title>Combined genomic and structural analyses of a cultured magnetotactic bacterium reveals its niche adaptation to a dynamic environment.</title>
        <authorList>
            <person name="Araujo A.C."/>
            <person name="Morillo V."/>
            <person name="Cypriano J."/>
            <person name="Teixeira L.C."/>
            <person name="Leao P."/>
            <person name="Lyra S."/>
            <person name="Almeida L.G."/>
            <person name="Bazylinski D.A."/>
            <person name="Vasconcellos A.T."/>
            <person name="Abreu F."/>
            <person name="Lins U."/>
        </authorList>
    </citation>
    <scope>NUCLEOTIDE SEQUENCE [LARGE SCALE GENOMIC DNA]</scope>
    <source>
        <strain evidence="1 2">IT-1</strain>
    </source>
</reference>
<evidence type="ECO:0008006" key="3">
    <source>
        <dbReference type="Google" id="ProtNLM"/>
    </source>
</evidence>
<gene>
    <name evidence="1" type="ORF">MAIT1_05441</name>
</gene>
<dbReference type="InterPro" id="IPR052945">
    <property type="entry name" value="Mitotic_Regulator"/>
</dbReference>
<evidence type="ECO:0000313" key="1">
    <source>
        <dbReference type="EMBL" id="OSM00009.1"/>
    </source>
</evidence>
<dbReference type="PANTHER" id="PTHR43628:SF1">
    <property type="entry name" value="CHITIN SYNTHASE REGULATORY FACTOR 2-RELATED"/>
    <property type="match status" value="1"/>
</dbReference>
<organism evidence="1 2">
    <name type="scientific">Magnetofaba australis IT-1</name>
    <dbReference type="NCBI Taxonomy" id="1434232"/>
    <lineage>
        <taxon>Bacteria</taxon>
        <taxon>Pseudomonadati</taxon>
        <taxon>Pseudomonadota</taxon>
        <taxon>Magnetococcia</taxon>
        <taxon>Magnetococcales</taxon>
        <taxon>Magnetococcaceae</taxon>
        <taxon>Magnetofaba</taxon>
    </lineage>
</organism>
<comment type="caution">
    <text evidence="1">The sequence shown here is derived from an EMBL/GenBank/DDBJ whole genome shotgun (WGS) entry which is preliminary data.</text>
</comment>
<dbReference type="EMBL" id="LVJN01000021">
    <property type="protein sequence ID" value="OSM00009.1"/>
    <property type="molecule type" value="Genomic_DNA"/>
</dbReference>
<name>A0A1Y2JYH5_9PROT</name>
<sequence length="185" mass="19767">MVLHFSGAIDTQRWMQAAAQGGDARAEHILGLMRHAGWGKTADHEAGLRLIDSAKGHGDLLAGLSLGDCNALDAAVNPDAFVDLQTYRRLARKGFGLAAYRLGVCRLRGLGVEQDYIAARRWFALAAKEGLADAQNDLGLMHHLGLGGQIDLSLAERLYRAAIANGHAGAQHNLTKLPTNAKSPQ</sequence>
<accession>A0A1Y2JYH5</accession>
<dbReference type="Pfam" id="PF08238">
    <property type="entry name" value="Sel1"/>
    <property type="match status" value="4"/>
</dbReference>
<dbReference type="STRING" id="1434232.MAIT1_05441"/>
<dbReference type="PANTHER" id="PTHR43628">
    <property type="entry name" value="ACTIVATOR OF C KINASE PROTEIN 1-RELATED"/>
    <property type="match status" value="1"/>
</dbReference>